<dbReference type="PANTHER" id="PTHR42877:SF4">
    <property type="entry name" value="FAD_NAD(P)-BINDING DOMAIN-CONTAINING PROTEIN-RELATED"/>
    <property type="match status" value="1"/>
</dbReference>
<evidence type="ECO:0000313" key="9">
    <source>
        <dbReference type="Proteomes" id="UP000637578"/>
    </source>
</evidence>
<reference evidence="8" key="1">
    <citation type="journal article" date="2014" name="Int. J. Syst. Evol. Microbiol.">
        <title>Complete genome sequence of Corynebacterium casei LMG S-19264T (=DSM 44701T), isolated from a smear-ripened cheese.</title>
        <authorList>
            <consortium name="US DOE Joint Genome Institute (JGI-PGF)"/>
            <person name="Walter F."/>
            <person name="Albersmeier A."/>
            <person name="Kalinowski J."/>
            <person name="Ruckert C."/>
        </authorList>
    </citation>
    <scope>NUCLEOTIDE SEQUENCE</scope>
    <source>
        <strain evidence="8">CGMCC 4.5737</strain>
    </source>
</reference>
<comment type="cofactor">
    <cofactor evidence="1">
        <name>FAD</name>
        <dbReference type="ChEBI" id="CHEBI:57692"/>
    </cofactor>
</comment>
<protein>
    <submittedName>
        <fullName evidence="8">4-hydroxyacetophenone monooxygenase</fullName>
    </submittedName>
</protein>
<keyword evidence="7 8" id="KW-0503">Monooxygenase</keyword>
<dbReference type="InterPro" id="IPR020946">
    <property type="entry name" value="Flavin_mOase-like"/>
</dbReference>
<dbReference type="Pfam" id="PF00743">
    <property type="entry name" value="FMO-like"/>
    <property type="match status" value="1"/>
</dbReference>
<accession>A0A8J3CIF4</accession>
<evidence type="ECO:0000256" key="4">
    <source>
        <dbReference type="ARBA" id="ARBA00022827"/>
    </source>
</evidence>
<keyword evidence="5" id="KW-0521">NADP</keyword>
<keyword evidence="6" id="KW-0560">Oxidoreductase</keyword>
<dbReference type="SUPFAM" id="SSF51905">
    <property type="entry name" value="FAD/NAD(P)-binding domain"/>
    <property type="match status" value="1"/>
</dbReference>
<dbReference type="PANTHER" id="PTHR42877">
    <property type="entry name" value="L-ORNITHINE N(5)-MONOOXYGENASE-RELATED"/>
    <property type="match status" value="1"/>
</dbReference>
<comment type="similarity">
    <text evidence="2">Belongs to the FAD-binding monooxygenase family.</text>
</comment>
<dbReference type="GO" id="GO:0050661">
    <property type="term" value="F:NADP binding"/>
    <property type="evidence" value="ECO:0007669"/>
    <property type="project" value="InterPro"/>
</dbReference>
<dbReference type="InterPro" id="IPR036188">
    <property type="entry name" value="FAD/NAD-bd_sf"/>
</dbReference>
<dbReference type="AlphaFoldDB" id="A0A8J3CIF4"/>
<sequence>MAAGARATDEQPDHQVAIIGTGFAGLGMAIRLRQAGCDDFVVLEKAGEVGGTWRDNTYPGCACDVPSHMYSFSFDLNPSWSRMYGRQEEIWDYLRRCTDKYGVRPHIRFHSEVVSARFDEDACLWRLGTADGRDLTARVLVAGVGPLHVPAYPDVPGLARFQGVTFHSSQWNHDYDLTGKRVAVIGTGASAIQFVPQIARQVEQLHLFQRTPPWIMPKPDRRMRSGIKHLFARFPLAQRLLRNTLYWMLEGQLLAFNGDKRLMKMGEAMSRQHIARQIRDPELRKAVTPKYTMGCKRVLISNDYYPSLARPNVELVTDGIREVREHSVVTADGAEREVDAIIYGTGFKIGDFNSTKIFGAGGVELSELWRREGMESYNGVVTAGFPNMFMLVGPNTGLGHNSIVFMIESQVHYVLRCLELMDRHGAQQLAVRPEVQRRFNRAIQSRMKNSVWQSGCKSWYLDENGVNRTLWPGFTFTYWARLRRARAADFDLVSRNTQEPVRRLLPTEPVREWERVPAGAR</sequence>
<evidence type="ECO:0000256" key="3">
    <source>
        <dbReference type="ARBA" id="ARBA00022630"/>
    </source>
</evidence>
<evidence type="ECO:0000256" key="6">
    <source>
        <dbReference type="ARBA" id="ARBA00023002"/>
    </source>
</evidence>
<organism evidence="8 9">
    <name type="scientific">Longimycelium tulufanense</name>
    <dbReference type="NCBI Taxonomy" id="907463"/>
    <lineage>
        <taxon>Bacteria</taxon>
        <taxon>Bacillati</taxon>
        <taxon>Actinomycetota</taxon>
        <taxon>Actinomycetes</taxon>
        <taxon>Pseudonocardiales</taxon>
        <taxon>Pseudonocardiaceae</taxon>
        <taxon>Longimycelium</taxon>
    </lineage>
</organism>
<dbReference type="RefSeq" id="WP_189060642.1">
    <property type="nucleotide sequence ID" value="NZ_BMMK01000027.1"/>
</dbReference>
<dbReference type="GO" id="GO:0050660">
    <property type="term" value="F:flavin adenine dinucleotide binding"/>
    <property type="evidence" value="ECO:0007669"/>
    <property type="project" value="InterPro"/>
</dbReference>
<evidence type="ECO:0000256" key="5">
    <source>
        <dbReference type="ARBA" id="ARBA00022857"/>
    </source>
</evidence>
<dbReference type="EMBL" id="BMMK01000027">
    <property type="protein sequence ID" value="GGM71637.1"/>
    <property type="molecule type" value="Genomic_DNA"/>
</dbReference>
<evidence type="ECO:0000256" key="1">
    <source>
        <dbReference type="ARBA" id="ARBA00001974"/>
    </source>
</evidence>
<name>A0A8J3CIF4_9PSEU</name>
<reference evidence="8" key="2">
    <citation type="submission" date="2020-09" db="EMBL/GenBank/DDBJ databases">
        <authorList>
            <person name="Sun Q."/>
            <person name="Zhou Y."/>
        </authorList>
    </citation>
    <scope>NUCLEOTIDE SEQUENCE</scope>
    <source>
        <strain evidence="8">CGMCC 4.5737</strain>
    </source>
</reference>
<keyword evidence="3" id="KW-0285">Flavoprotein</keyword>
<dbReference type="Proteomes" id="UP000637578">
    <property type="component" value="Unassembled WGS sequence"/>
</dbReference>
<dbReference type="Gene3D" id="3.50.50.60">
    <property type="entry name" value="FAD/NAD(P)-binding domain"/>
    <property type="match status" value="2"/>
</dbReference>
<gene>
    <name evidence="8" type="ORF">GCM10012275_47610</name>
</gene>
<evidence type="ECO:0000256" key="7">
    <source>
        <dbReference type="ARBA" id="ARBA00023033"/>
    </source>
</evidence>
<keyword evidence="9" id="KW-1185">Reference proteome</keyword>
<dbReference type="GO" id="GO:0004499">
    <property type="term" value="F:N,N-dimethylaniline monooxygenase activity"/>
    <property type="evidence" value="ECO:0007669"/>
    <property type="project" value="InterPro"/>
</dbReference>
<evidence type="ECO:0000313" key="8">
    <source>
        <dbReference type="EMBL" id="GGM71637.1"/>
    </source>
</evidence>
<keyword evidence="4" id="KW-0274">FAD</keyword>
<proteinExistence type="inferred from homology"/>
<dbReference type="FunFam" id="3.50.50.60:FF:000214">
    <property type="entry name" value="PROBABLE MONOOXYGENASE"/>
    <property type="match status" value="1"/>
</dbReference>
<comment type="caution">
    <text evidence="8">The sequence shown here is derived from an EMBL/GenBank/DDBJ whole genome shotgun (WGS) entry which is preliminary data.</text>
</comment>
<evidence type="ECO:0000256" key="2">
    <source>
        <dbReference type="ARBA" id="ARBA00010139"/>
    </source>
</evidence>
<dbReference type="InterPro" id="IPR051209">
    <property type="entry name" value="FAD-bind_Monooxygenase_sf"/>
</dbReference>